<dbReference type="SUPFAM" id="SSF53146">
    <property type="entry name" value="Nitrogenase accessory factor-like"/>
    <property type="match status" value="1"/>
</dbReference>
<evidence type="ECO:0000259" key="2">
    <source>
        <dbReference type="Pfam" id="PF02579"/>
    </source>
</evidence>
<accession>A0A934QJW2</accession>
<dbReference type="InterPro" id="IPR003731">
    <property type="entry name" value="Di-Nase_FeMo-co_biosynth"/>
</dbReference>
<gene>
    <name evidence="3" type="ORF">CKO21_13490</name>
</gene>
<organism evidence="3 4">
    <name type="scientific">Rhodovibrio salinarum</name>
    <dbReference type="NCBI Taxonomy" id="1087"/>
    <lineage>
        <taxon>Bacteria</taxon>
        <taxon>Pseudomonadati</taxon>
        <taxon>Pseudomonadota</taxon>
        <taxon>Alphaproteobacteria</taxon>
        <taxon>Rhodospirillales</taxon>
        <taxon>Rhodovibrionaceae</taxon>
        <taxon>Rhodovibrio</taxon>
    </lineage>
</organism>
<evidence type="ECO:0000313" key="4">
    <source>
        <dbReference type="Proteomes" id="UP000778970"/>
    </source>
</evidence>
<reference evidence="3" key="2">
    <citation type="journal article" date="2020" name="Microorganisms">
        <title>Osmotic Adaptation and Compatible Solute Biosynthesis of Phototrophic Bacteria as Revealed from Genome Analyses.</title>
        <authorList>
            <person name="Imhoff J.F."/>
            <person name="Rahn T."/>
            <person name="Kunzel S."/>
            <person name="Keller A."/>
            <person name="Neulinger S.C."/>
        </authorList>
    </citation>
    <scope>NUCLEOTIDE SEQUENCE</scope>
    <source>
        <strain evidence="3">DSM 9154</strain>
    </source>
</reference>
<evidence type="ECO:0000313" key="3">
    <source>
        <dbReference type="EMBL" id="MBK1698256.1"/>
    </source>
</evidence>
<keyword evidence="1" id="KW-0535">Nitrogen fixation</keyword>
<name>A0A934QJW2_9PROT</name>
<reference evidence="3" key="1">
    <citation type="submission" date="2017-08" db="EMBL/GenBank/DDBJ databases">
        <authorList>
            <person name="Imhoff J.F."/>
            <person name="Rahn T."/>
            <person name="Kuenzel S."/>
            <person name="Neulinger S.C."/>
        </authorList>
    </citation>
    <scope>NUCLEOTIDE SEQUENCE</scope>
    <source>
        <strain evidence="3">DSM 9154</strain>
    </source>
</reference>
<dbReference type="Pfam" id="PF02579">
    <property type="entry name" value="Nitro_FeMo-Co"/>
    <property type="match status" value="1"/>
</dbReference>
<dbReference type="InterPro" id="IPR036105">
    <property type="entry name" value="DiNase_FeMo-co_biosyn_sf"/>
</dbReference>
<protein>
    <recommendedName>
        <fullName evidence="2">Dinitrogenase iron-molybdenum cofactor biosynthesis domain-containing protein</fullName>
    </recommendedName>
</protein>
<keyword evidence="4" id="KW-1185">Reference proteome</keyword>
<comment type="caution">
    <text evidence="3">The sequence shown here is derived from an EMBL/GenBank/DDBJ whole genome shotgun (WGS) entry which is preliminary data.</text>
</comment>
<dbReference type="EMBL" id="NRRE01000026">
    <property type="protein sequence ID" value="MBK1698256.1"/>
    <property type="molecule type" value="Genomic_DNA"/>
</dbReference>
<feature type="domain" description="Dinitrogenase iron-molybdenum cofactor biosynthesis" evidence="2">
    <location>
        <begin position="28"/>
        <end position="116"/>
    </location>
</feature>
<proteinExistence type="predicted"/>
<dbReference type="Proteomes" id="UP000778970">
    <property type="component" value="Unassembled WGS sequence"/>
</dbReference>
<dbReference type="Gene3D" id="3.30.420.130">
    <property type="entry name" value="Dinitrogenase iron-molybdenum cofactor biosynthesis domain"/>
    <property type="match status" value="1"/>
</dbReference>
<sequence length="131" mass="14381">MSAPARPLPATWSEFMYRIAVTSQNFRTITPHAGRTRRFLVYRGAPGGGAELIDQLDLPKEQALHDWGNKDGHPIFGMDVVLCGSCGHNFVAKLAKRGVDAVATNETDPEKAVRDYLLGQISHAEVHDHSC</sequence>
<evidence type="ECO:0000256" key="1">
    <source>
        <dbReference type="ARBA" id="ARBA00023231"/>
    </source>
</evidence>
<dbReference type="AlphaFoldDB" id="A0A934QJW2"/>